<evidence type="ECO:0000313" key="2">
    <source>
        <dbReference type="EMBL" id="MDR6533403.1"/>
    </source>
</evidence>
<dbReference type="CDD" id="cd08984">
    <property type="entry name" value="GH43-like"/>
    <property type="match status" value="1"/>
</dbReference>
<gene>
    <name evidence="2" type="ORF">J2800_004165</name>
</gene>
<dbReference type="RefSeq" id="WP_310034286.1">
    <property type="nucleotide sequence ID" value="NZ_JAVDRL010000012.1"/>
</dbReference>
<reference evidence="2 3" key="1">
    <citation type="submission" date="2023-07" db="EMBL/GenBank/DDBJ databases">
        <title>Sorghum-associated microbial communities from plants grown in Nebraska, USA.</title>
        <authorList>
            <person name="Schachtman D."/>
        </authorList>
    </citation>
    <scope>NUCLEOTIDE SEQUENCE [LARGE SCALE GENOMIC DNA]</scope>
    <source>
        <strain evidence="2 3">DS2154</strain>
    </source>
</reference>
<keyword evidence="3" id="KW-1185">Reference proteome</keyword>
<accession>A0ABU1N4N0</accession>
<name>A0ABU1N4N0_9CAUL</name>
<dbReference type="Proteomes" id="UP001262754">
    <property type="component" value="Unassembled WGS sequence"/>
</dbReference>
<comment type="caution">
    <text evidence="2">The sequence shown here is derived from an EMBL/GenBank/DDBJ whole genome shotgun (WGS) entry which is preliminary data.</text>
</comment>
<sequence length="333" mass="36577">MKLQVLALACALALPAVSQAAAPKPLYRDPVTDGAADVSIVFDKAHREWVMFYTNRRATMKSPDPKDVAWVHATPIGMATSRDGLAWTYKGVAKIPAACTGQTLWAPELYAEGGVYHMWLTVVPGVFHRWGEAGATARIVHLTSKDLKAWTCGDRLDLGSDRVIDASVAKVGGRYRLWYKDEHRGSRIVAVESPDLVHWTPLGDKPVVDMAAEGPKVFRWKDAWWMVADAWKGLIVLRSDDAATWTLQPARLLEQPGTQATDTGMGQHPDVVVSGGRAFLYYFVHQSHEPQAKADPYYGQRTVIQVAELKEAGGVLSVDREAPVEQGLVAPAR</sequence>
<evidence type="ECO:0000256" key="1">
    <source>
        <dbReference type="SAM" id="SignalP"/>
    </source>
</evidence>
<feature type="chain" id="PRO_5047493825" evidence="1">
    <location>
        <begin position="21"/>
        <end position="333"/>
    </location>
</feature>
<dbReference type="InterPro" id="IPR023296">
    <property type="entry name" value="Glyco_hydro_beta-prop_sf"/>
</dbReference>
<evidence type="ECO:0000313" key="3">
    <source>
        <dbReference type="Proteomes" id="UP001262754"/>
    </source>
</evidence>
<feature type="signal peptide" evidence="1">
    <location>
        <begin position="1"/>
        <end position="20"/>
    </location>
</feature>
<dbReference type="EMBL" id="JAVDRL010000012">
    <property type="protein sequence ID" value="MDR6533403.1"/>
    <property type="molecule type" value="Genomic_DNA"/>
</dbReference>
<dbReference type="SUPFAM" id="SSF75005">
    <property type="entry name" value="Arabinanase/levansucrase/invertase"/>
    <property type="match status" value="1"/>
</dbReference>
<dbReference type="Gene3D" id="2.115.10.20">
    <property type="entry name" value="Glycosyl hydrolase domain, family 43"/>
    <property type="match status" value="2"/>
</dbReference>
<keyword evidence="1" id="KW-0732">Signal</keyword>
<proteinExistence type="predicted"/>
<protein>
    <submittedName>
        <fullName evidence="2">Beta-xylosidase</fullName>
    </submittedName>
</protein>
<organism evidence="2 3">
    <name type="scientific">Caulobacter rhizosphaerae</name>
    <dbReference type="NCBI Taxonomy" id="2010972"/>
    <lineage>
        <taxon>Bacteria</taxon>
        <taxon>Pseudomonadati</taxon>
        <taxon>Pseudomonadota</taxon>
        <taxon>Alphaproteobacteria</taxon>
        <taxon>Caulobacterales</taxon>
        <taxon>Caulobacteraceae</taxon>
        <taxon>Caulobacter</taxon>
    </lineage>
</organism>